<evidence type="ECO:0000256" key="3">
    <source>
        <dbReference type="ARBA" id="ARBA00023134"/>
    </source>
</evidence>
<keyword evidence="8" id="KW-1185">Reference proteome</keyword>
<proteinExistence type="inferred from homology"/>
<dbReference type="PANTHER" id="PTHR30448:SF0">
    <property type="entry name" value="RNASE ADAPTER PROTEIN RAPZ"/>
    <property type="match status" value="1"/>
</dbReference>
<dbReference type="Pfam" id="PF03668">
    <property type="entry name" value="RapZ-like_N"/>
    <property type="match status" value="1"/>
</dbReference>
<comment type="caution">
    <text evidence="7">The sequence shown here is derived from an EMBL/GenBank/DDBJ whole genome shotgun (WGS) entry which is preliminary data.</text>
</comment>
<evidence type="ECO:0000256" key="2">
    <source>
        <dbReference type="ARBA" id="ARBA00022840"/>
    </source>
</evidence>
<dbReference type="Pfam" id="PF22740">
    <property type="entry name" value="PapZ_C"/>
    <property type="match status" value="1"/>
</dbReference>
<dbReference type="PIRSF" id="PIRSF005052">
    <property type="entry name" value="P-loopkin"/>
    <property type="match status" value="1"/>
</dbReference>
<feature type="binding site" evidence="4">
    <location>
        <begin position="71"/>
        <end position="74"/>
    </location>
    <ligand>
        <name>GTP</name>
        <dbReference type="ChEBI" id="CHEBI:37565"/>
    </ligand>
</feature>
<feature type="domain" description="RapZ-like N-terminal" evidence="5">
    <location>
        <begin position="19"/>
        <end position="168"/>
    </location>
</feature>
<dbReference type="EMBL" id="JBHSWG010000001">
    <property type="protein sequence ID" value="MFC6758725.1"/>
    <property type="molecule type" value="Genomic_DNA"/>
</dbReference>
<evidence type="ECO:0000256" key="1">
    <source>
        <dbReference type="ARBA" id="ARBA00022741"/>
    </source>
</evidence>
<dbReference type="Gene3D" id="3.40.50.300">
    <property type="entry name" value="P-loop containing nucleotide triphosphate hydrolases"/>
    <property type="match status" value="1"/>
</dbReference>
<dbReference type="InterPro" id="IPR053931">
    <property type="entry name" value="RapZ_C"/>
</dbReference>
<organism evidence="7 8">
    <name type="scientific">Sulfitobacter porphyrae</name>
    <dbReference type="NCBI Taxonomy" id="1246864"/>
    <lineage>
        <taxon>Bacteria</taxon>
        <taxon>Pseudomonadati</taxon>
        <taxon>Pseudomonadota</taxon>
        <taxon>Alphaproteobacteria</taxon>
        <taxon>Rhodobacterales</taxon>
        <taxon>Roseobacteraceae</taxon>
        <taxon>Sulfitobacter</taxon>
    </lineage>
</organism>
<dbReference type="NCBIfam" id="NF003828">
    <property type="entry name" value="PRK05416.1"/>
    <property type="match status" value="1"/>
</dbReference>
<gene>
    <name evidence="7" type="primary">rapZ</name>
    <name evidence="7" type="ORF">ACFQFQ_03145</name>
</gene>
<dbReference type="PANTHER" id="PTHR30448">
    <property type="entry name" value="RNASE ADAPTER PROTEIN RAPZ"/>
    <property type="match status" value="1"/>
</dbReference>
<reference evidence="8" key="1">
    <citation type="journal article" date="2019" name="Int. J. Syst. Evol. Microbiol.">
        <title>The Global Catalogue of Microorganisms (GCM) 10K type strain sequencing project: providing services to taxonomists for standard genome sequencing and annotation.</title>
        <authorList>
            <consortium name="The Broad Institute Genomics Platform"/>
            <consortium name="The Broad Institute Genome Sequencing Center for Infectious Disease"/>
            <person name="Wu L."/>
            <person name="Ma J."/>
        </authorList>
    </citation>
    <scope>NUCLEOTIDE SEQUENCE [LARGE SCALE GENOMIC DNA]</scope>
    <source>
        <strain evidence="8">CCUG 66188</strain>
    </source>
</reference>
<evidence type="ECO:0000313" key="7">
    <source>
        <dbReference type="EMBL" id="MFC6758725.1"/>
    </source>
</evidence>
<dbReference type="Proteomes" id="UP001596353">
    <property type="component" value="Unassembled WGS sequence"/>
</dbReference>
<name>A0ABW2AZ58_9RHOB</name>
<evidence type="ECO:0000259" key="5">
    <source>
        <dbReference type="Pfam" id="PF03668"/>
    </source>
</evidence>
<evidence type="ECO:0000259" key="6">
    <source>
        <dbReference type="Pfam" id="PF22740"/>
    </source>
</evidence>
<dbReference type="InterPro" id="IPR053930">
    <property type="entry name" value="RapZ-like_N"/>
</dbReference>
<accession>A0ABW2AZ58</accession>
<dbReference type="HAMAP" id="MF_00636">
    <property type="entry name" value="RapZ_like"/>
    <property type="match status" value="1"/>
</dbReference>
<keyword evidence="3 4" id="KW-0342">GTP-binding</keyword>
<keyword evidence="2 4" id="KW-0067">ATP-binding</keyword>
<dbReference type="SUPFAM" id="SSF52540">
    <property type="entry name" value="P-loop containing nucleoside triphosphate hydrolases"/>
    <property type="match status" value="1"/>
</dbReference>
<feature type="binding site" evidence="4">
    <location>
        <begin position="24"/>
        <end position="31"/>
    </location>
    <ligand>
        <name>ATP</name>
        <dbReference type="ChEBI" id="CHEBI:30616"/>
    </ligand>
</feature>
<sequence length="305" mass="34025">MNDSDSAGSADRRATHPHIVLVTGQAGAGRSTALNVLEDAGYEAIDNLPLRLMPALLAAPARSSPMALGIDPRNRDFSLDAMMDLLRQLAAAPDLTSELLYLDCSTEVLLQRFSETRRRHPLAPVDQPEEGIRRERDLLAPIRNRADVLIDTTSYSVHRLREDIEKWFVPGGQHHLAVSVQSFSYKRGVPRGVDIVYDCRFLRNPHYEKQLKALNGTNAAVADYVKQDARFDTFAQKVLELSIYLLPAYREEGKSHIAIAFGCTGGQHRSVTMAEDHALRLAEAGWPVSIRHRELDRQRIAEAPS</sequence>
<evidence type="ECO:0000256" key="4">
    <source>
        <dbReference type="HAMAP-Rule" id="MF_00636"/>
    </source>
</evidence>
<evidence type="ECO:0000313" key="8">
    <source>
        <dbReference type="Proteomes" id="UP001596353"/>
    </source>
</evidence>
<protein>
    <submittedName>
        <fullName evidence="7">RNase adapter RapZ</fullName>
    </submittedName>
</protein>
<keyword evidence="1 4" id="KW-0547">Nucleotide-binding</keyword>
<dbReference type="InterPro" id="IPR005337">
    <property type="entry name" value="RapZ-like"/>
</dbReference>
<feature type="domain" description="RapZ C-terminal" evidence="6">
    <location>
        <begin position="177"/>
        <end position="295"/>
    </location>
</feature>
<dbReference type="InterPro" id="IPR027417">
    <property type="entry name" value="P-loop_NTPase"/>
</dbReference>